<feature type="compositionally biased region" description="Basic and acidic residues" evidence="17">
    <location>
        <begin position="592"/>
        <end position="601"/>
    </location>
</feature>
<evidence type="ECO:0000256" key="1">
    <source>
        <dbReference type="ARBA" id="ARBA00001954"/>
    </source>
</evidence>
<accession>A0A9W8M4B6</accession>
<dbReference type="SUPFAM" id="SSF51197">
    <property type="entry name" value="Clavaminate synthase-like"/>
    <property type="match status" value="1"/>
</dbReference>
<organism evidence="20 21">
    <name type="scientific">Coemansia aciculifera</name>
    <dbReference type="NCBI Taxonomy" id="417176"/>
    <lineage>
        <taxon>Eukaryota</taxon>
        <taxon>Fungi</taxon>
        <taxon>Fungi incertae sedis</taxon>
        <taxon>Zoopagomycota</taxon>
        <taxon>Kickxellomycotina</taxon>
        <taxon>Kickxellomycetes</taxon>
        <taxon>Kickxellales</taxon>
        <taxon>Kickxellaceae</taxon>
        <taxon>Coemansia</taxon>
    </lineage>
</organism>
<evidence type="ECO:0000256" key="9">
    <source>
        <dbReference type="ARBA" id="ARBA00023002"/>
    </source>
</evidence>
<evidence type="ECO:0000256" key="3">
    <source>
        <dbReference type="ARBA" id="ARBA00008037"/>
    </source>
</evidence>
<feature type="domain" description="PHD-type" evidence="18">
    <location>
        <begin position="86"/>
        <end position="142"/>
    </location>
</feature>
<dbReference type="Pfam" id="PF13621">
    <property type="entry name" value="Cupin_8"/>
    <property type="match status" value="1"/>
</dbReference>
<evidence type="ECO:0000256" key="8">
    <source>
        <dbReference type="ARBA" id="ARBA00022833"/>
    </source>
</evidence>
<keyword evidence="9 20" id="KW-0560">Oxidoreductase</keyword>
<evidence type="ECO:0000256" key="17">
    <source>
        <dbReference type="SAM" id="MobiDB-lite"/>
    </source>
</evidence>
<dbReference type="PANTHER" id="PTHR23123">
    <property type="entry name" value="PHD/F-BOX CONTAINING PROTEIN"/>
    <property type="match status" value="1"/>
</dbReference>
<dbReference type="PROSITE" id="PS51184">
    <property type="entry name" value="JMJC"/>
    <property type="match status" value="1"/>
</dbReference>
<evidence type="ECO:0000313" key="20">
    <source>
        <dbReference type="EMBL" id="KAJ2863429.1"/>
    </source>
</evidence>
<comment type="similarity">
    <text evidence="3">Belongs to the JHDM1 histone demethylase family.</text>
</comment>
<dbReference type="AlphaFoldDB" id="A0A9W8M4B6"/>
<dbReference type="GO" id="GO:0140680">
    <property type="term" value="F:histone H3K36me/H3K36me2 demethylase activity"/>
    <property type="evidence" value="ECO:0007669"/>
    <property type="project" value="UniProtKB-EC"/>
</dbReference>
<evidence type="ECO:0000256" key="4">
    <source>
        <dbReference type="ARBA" id="ARBA00013246"/>
    </source>
</evidence>
<evidence type="ECO:0000313" key="21">
    <source>
        <dbReference type="Proteomes" id="UP001140074"/>
    </source>
</evidence>
<feature type="compositionally biased region" description="Basic residues" evidence="17">
    <location>
        <begin position="602"/>
        <end position="614"/>
    </location>
</feature>
<comment type="caution">
    <text evidence="20">The sequence shown here is derived from an EMBL/GenBank/DDBJ whole genome shotgun (WGS) entry which is preliminary data.</text>
</comment>
<dbReference type="SUPFAM" id="SSF57903">
    <property type="entry name" value="FYVE/PHD zinc finger"/>
    <property type="match status" value="1"/>
</dbReference>
<dbReference type="InterPro" id="IPR041667">
    <property type="entry name" value="Cupin_8"/>
</dbReference>
<feature type="compositionally biased region" description="Acidic residues" evidence="17">
    <location>
        <begin position="662"/>
        <end position="685"/>
    </location>
</feature>
<evidence type="ECO:0000256" key="7">
    <source>
        <dbReference type="ARBA" id="ARBA00022771"/>
    </source>
</evidence>
<keyword evidence="8" id="KW-0862">Zinc</keyword>
<dbReference type="InterPro" id="IPR019786">
    <property type="entry name" value="Zinc_finger_PHD-type_CS"/>
</dbReference>
<gene>
    <name evidence="20" type="primary">JHD1</name>
    <name evidence="20" type="ORF">GGH94_003599</name>
</gene>
<evidence type="ECO:0000256" key="6">
    <source>
        <dbReference type="ARBA" id="ARBA00022723"/>
    </source>
</evidence>
<comment type="subcellular location">
    <subcellularLocation>
        <location evidence="2">Nucleus</location>
    </subcellularLocation>
</comment>
<name>A0A9W8M4B6_9FUNG</name>
<dbReference type="InterPro" id="IPR011011">
    <property type="entry name" value="Znf_FYVE_PHD"/>
</dbReference>
<dbReference type="PROSITE" id="PS50016">
    <property type="entry name" value="ZF_PHD_2"/>
    <property type="match status" value="1"/>
</dbReference>
<dbReference type="EMBL" id="JANBUY010000123">
    <property type="protein sequence ID" value="KAJ2863429.1"/>
    <property type="molecule type" value="Genomic_DNA"/>
</dbReference>
<keyword evidence="21" id="KW-1185">Reference proteome</keyword>
<evidence type="ECO:0000256" key="13">
    <source>
        <dbReference type="ARBA" id="ARBA00023242"/>
    </source>
</evidence>
<dbReference type="InterPro" id="IPR013726">
    <property type="entry name" value="Mitofissin"/>
</dbReference>
<evidence type="ECO:0000259" key="18">
    <source>
        <dbReference type="PROSITE" id="PS50016"/>
    </source>
</evidence>
<proteinExistence type="inferred from homology"/>
<dbReference type="PROSITE" id="PS01359">
    <property type="entry name" value="ZF_PHD_1"/>
    <property type="match status" value="1"/>
</dbReference>
<evidence type="ECO:0000256" key="5">
    <source>
        <dbReference type="ARBA" id="ARBA00015153"/>
    </source>
</evidence>
<dbReference type="Proteomes" id="UP001140074">
    <property type="component" value="Unassembled WGS sequence"/>
</dbReference>
<keyword evidence="6" id="KW-0479">Metal-binding</keyword>
<sequence length="749" mass="83729">MGLVGTLVHASFDVVLIAMCLAGIRRATGLTLQTSYLSSKSHQRVLGTVVGVGERLFDVAVAFMCAYPSVFRREQVPRPRSETDEPQECPLCRDDAPIDLPAYETWLQCDMCEEWYHGICVGISASECECIDKYHCRKCAETHGPSSYKGPTLRRSGRGHADVDYNKLNEGQPATFNQYLLRLESGEFAEDEFEHLSEGSTVTAEWIRSRDTNDPFIVDSAAGLDMEMPDPSVTVKDIAAAIGRDTAVSVMDVLTQDELSGWTMEAWADYFHSTNRRRVLNVISMEVSDTAFGAKIRRPRVVDELDLVEKYWPEAKRKPNKFPRVKTYCLMSVQNAYTDFHVDFSATWVYYHVLSGEKVFYLVPPTPSNMRKYEAWSKSPEQAVTFFAESVRNCFEVRLVAGHTLFIPAGWIHAVFTPVDTIVIGGNFMVMQSLNAHIGTYKLEARTKVPVRYRFPFFIKLCRYMTELLAKRWAKLAARDKAKWTLDELEGAFVLAAFLESKLIGDDCDTDIAKAVGDKASLRKYAHTLQELVGVELASRMVPEEWLNRESQLREGSHFRWVRPGMTHGSQLLATRPRRSRTAGAANSADKTITKIREKAAKKTSRPKLVRGRPRSSTSDDTSSANTAAHDVALDEPMTAEDMIAALGTGTRANRGRSSDSDSSDDEDEDDDDGSDASGDEEDGSDCSSSSDGENFVVSDSDDGHRKAKRRKSIQVKSMSLQNGARRAQNIGQFKGARRRIAEQIKLKL</sequence>
<comment type="cofactor">
    <cofactor evidence="1">
        <name>Fe(2+)</name>
        <dbReference type="ChEBI" id="CHEBI:29033"/>
    </cofactor>
</comment>
<evidence type="ECO:0000256" key="15">
    <source>
        <dbReference type="ARBA" id="ARBA00047915"/>
    </source>
</evidence>
<dbReference type="Pfam" id="PF08520">
    <property type="entry name" value="Mitofissin"/>
    <property type="match status" value="1"/>
</dbReference>
<dbReference type="SMART" id="SM00558">
    <property type="entry name" value="JmjC"/>
    <property type="match status" value="1"/>
</dbReference>
<dbReference type="Gene3D" id="2.60.120.650">
    <property type="entry name" value="Cupin"/>
    <property type="match status" value="1"/>
</dbReference>
<evidence type="ECO:0000256" key="14">
    <source>
        <dbReference type="ARBA" id="ARBA00031083"/>
    </source>
</evidence>
<keyword evidence="13" id="KW-0539">Nucleus</keyword>
<evidence type="ECO:0000256" key="16">
    <source>
        <dbReference type="PROSITE-ProRule" id="PRU00146"/>
    </source>
</evidence>
<dbReference type="InterPro" id="IPR001965">
    <property type="entry name" value="Znf_PHD"/>
</dbReference>
<dbReference type="InterPro" id="IPR019787">
    <property type="entry name" value="Znf_PHD-finger"/>
</dbReference>
<keyword evidence="12" id="KW-0804">Transcription</keyword>
<dbReference type="GO" id="GO:0005634">
    <property type="term" value="C:nucleus"/>
    <property type="evidence" value="ECO:0007669"/>
    <property type="project" value="UniProtKB-SubCell"/>
</dbReference>
<dbReference type="GO" id="GO:0008270">
    <property type="term" value="F:zinc ion binding"/>
    <property type="evidence" value="ECO:0007669"/>
    <property type="project" value="UniProtKB-KW"/>
</dbReference>
<feature type="domain" description="JmjC" evidence="19">
    <location>
        <begin position="306"/>
        <end position="445"/>
    </location>
</feature>
<dbReference type="InterPro" id="IPR050690">
    <property type="entry name" value="JHDM1_Histone_Demethylase"/>
</dbReference>
<dbReference type="SMART" id="SM00249">
    <property type="entry name" value="PHD"/>
    <property type="match status" value="1"/>
</dbReference>
<evidence type="ECO:0000256" key="10">
    <source>
        <dbReference type="ARBA" id="ARBA00023004"/>
    </source>
</evidence>
<evidence type="ECO:0000256" key="11">
    <source>
        <dbReference type="ARBA" id="ARBA00023015"/>
    </source>
</evidence>
<keyword evidence="10" id="KW-0408">Iron</keyword>
<evidence type="ECO:0000259" key="19">
    <source>
        <dbReference type="PROSITE" id="PS51184"/>
    </source>
</evidence>
<feature type="region of interest" description="Disordered" evidence="17">
    <location>
        <begin position="570"/>
        <end position="726"/>
    </location>
</feature>
<protein>
    <recommendedName>
        <fullName evidence="5">JmjC domain-containing histone demethylation protein 1</fullName>
        <ecNumber evidence="4">1.14.11.27</ecNumber>
    </recommendedName>
    <alternativeName>
        <fullName evidence="14">[Histone-H3]-lysine-36 demethylase 1</fullName>
    </alternativeName>
</protein>
<comment type="catalytic activity">
    <reaction evidence="15">
        <text>N(6),N(6)-dimethyl-L-lysyl(36)-[histone H3] + 2 2-oxoglutarate + 2 O2 = L-lysyl(36)-[histone H3] + 2 formaldehyde + 2 succinate + 2 CO2</text>
        <dbReference type="Rhea" id="RHEA:42032"/>
        <dbReference type="Rhea" id="RHEA-COMP:9785"/>
        <dbReference type="Rhea" id="RHEA-COMP:9787"/>
        <dbReference type="ChEBI" id="CHEBI:15379"/>
        <dbReference type="ChEBI" id="CHEBI:16526"/>
        <dbReference type="ChEBI" id="CHEBI:16810"/>
        <dbReference type="ChEBI" id="CHEBI:16842"/>
        <dbReference type="ChEBI" id="CHEBI:29969"/>
        <dbReference type="ChEBI" id="CHEBI:30031"/>
        <dbReference type="ChEBI" id="CHEBI:61976"/>
        <dbReference type="EC" id="1.14.11.27"/>
    </reaction>
</comment>
<evidence type="ECO:0000256" key="12">
    <source>
        <dbReference type="ARBA" id="ARBA00023163"/>
    </source>
</evidence>
<feature type="compositionally biased region" description="Low complexity" evidence="17">
    <location>
        <begin position="616"/>
        <end position="631"/>
    </location>
</feature>
<keyword evidence="7 16" id="KW-0863">Zinc-finger</keyword>
<reference evidence="20" key="1">
    <citation type="submission" date="2022-07" db="EMBL/GenBank/DDBJ databases">
        <title>Phylogenomic reconstructions and comparative analyses of Kickxellomycotina fungi.</title>
        <authorList>
            <person name="Reynolds N.K."/>
            <person name="Stajich J.E."/>
            <person name="Barry K."/>
            <person name="Grigoriev I.V."/>
            <person name="Crous P."/>
            <person name="Smith M.E."/>
        </authorList>
    </citation>
    <scope>NUCLEOTIDE SEQUENCE</scope>
    <source>
        <strain evidence="20">RSA 476</strain>
    </source>
</reference>
<dbReference type="CDD" id="cd15517">
    <property type="entry name" value="PHD_TCF19_like"/>
    <property type="match status" value="1"/>
</dbReference>
<keyword evidence="11" id="KW-0805">Transcription regulation</keyword>
<evidence type="ECO:0000256" key="2">
    <source>
        <dbReference type="ARBA" id="ARBA00004123"/>
    </source>
</evidence>
<dbReference type="InterPro" id="IPR003347">
    <property type="entry name" value="JmjC_dom"/>
</dbReference>
<dbReference type="EC" id="1.14.11.27" evidence="4"/>